<dbReference type="OrthoDB" id="2678913at2759"/>
<name>A0A5C3M5Z0_9AGAR</name>
<organism evidence="1 2">
    <name type="scientific">Crucibulum laeve</name>
    <dbReference type="NCBI Taxonomy" id="68775"/>
    <lineage>
        <taxon>Eukaryota</taxon>
        <taxon>Fungi</taxon>
        <taxon>Dikarya</taxon>
        <taxon>Basidiomycota</taxon>
        <taxon>Agaricomycotina</taxon>
        <taxon>Agaricomycetes</taxon>
        <taxon>Agaricomycetidae</taxon>
        <taxon>Agaricales</taxon>
        <taxon>Agaricineae</taxon>
        <taxon>Nidulariaceae</taxon>
        <taxon>Crucibulum</taxon>
    </lineage>
</organism>
<sequence length="85" mass="9605">YRPLTKSKFISILATAACKAGHDPLQGHGIWISTMLEHLLQEVPFKVMKAKGCWASDIFYGYLTKHAQIMAPYMQADPILHNTFI</sequence>
<feature type="non-terminal residue" evidence="1">
    <location>
        <position position="1"/>
    </location>
</feature>
<reference evidence="1 2" key="1">
    <citation type="journal article" date="2019" name="Nat. Ecol. Evol.">
        <title>Megaphylogeny resolves global patterns of mushroom evolution.</title>
        <authorList>
            <person name="Varga T."/>
            <person name="Krizsan K."/>
            <person name="Foldi C."/>
            <person name="Dima B."/>
            <person name="Sanchez-Garcia M."/>
            <person name="Sanchez-Ramirez S."/>
            <person name="Szollosi G.J."/>
            <person name="Szarkandi J.G."/>
            <person name="Papp V."/>
            <person name="Albert L."/>
            <person name="Andreopoulos W."/>
            <person name="Angelini C."/>
            <person name="Antonin V."/>
            <person name="Barry K.W."/>
            <person name="Bougher N.L."/>
            <person name="Buchanan P."/>
            <person name="Buyck B."/>
            <person name="Bense V."/>
            <person name="Catcheside P."/>
            <person name="Chovatia M."/>
            <person name="Cooper J."/>
            <person name="Damon W."/>
            <person name="Desjardin D."/>
            <person name="Finy P."/>
            <person name="Geml J."/>
            <person name="Haridas S."/>
            <person name="Hughes K."/>
            <person name="Justo A."/>
            <person name="Karasinski D."/>
            <person name="Kautmanova I."/>
            <person name="Kiss B."/>
            <person name="Kocsube S."/>
            <person name="Kotiranta H."/>
            <person name="LaButti K.M."/>
            <person name="Lechner B.E."/>
            <person name="Liimatainen K."/>
            <person name="Lipzen A."/>
            <person name="Lukacs Z."/>
            <person name="Mihaltcheva S."/>
            <person name="Morgado L.N."/>
            <person name="Niskanen T."/>
            <person name="Noordeloos M.E."/>
            <person name="Ohm R.A."/>
            <person name="Ortiz-Santana B."/>
            <person name="Ovrebo C."/>
            <person name="Racz N."/>
            <person name="Riley R."/>
            <person name="Savchenko A."/>
            <person name="Shiryaev A."/>
            <person name="Soop K."/>
            <person name="Spirin V."/>
            <person name="Szebenyi C."/>
            <person name="Tomsovsky M."/>
            <person name="Tulloss R.E."/>
            <person name="Uehling J."/>
            <person name="Grigoriev I.V."/>
            <person name="Vagvolgyi C."/>
            <person name="Papp T."/>
            <person name="Martin F.M."/>
            <person name="Miettinen O."/>
            <person name="Hibbett D.S."/>
            <person name="Nagy L.G."/>
        </authorList>
    </citation>
    <scope>NUCLEOTIDE SEQUENCE [LARGE SCALE GENOMIC DNA]</scope>
    <source>
        <strain evidence="1 2">CBS 166.37</strain>
    </source>
</reference>
<proteinExistence type="predicted"/>
<evidence type="ECO:0000313" key="1">
    <source>
        <dbReference type="EMBL" id="TFK36561.1"/>
    </source>
</evidence>
<gene>
    <name evidence="1" type="ORF">BDQ12DRAFT_609671</name>
</gene>
<dbReference type="Proteomes" id="UP000308652">
    <property type="component" value="Unassembled WGS sequence"/>
</dbReference>
<evidence type="ECO:0000313" key="2">
    <source>
        <dbReference type="Proteomes" id="UP000308652"/>
    </source>
</evidence>
<accession>A0A5C3M5Z0</accession>
<dbReference type="STRING" id="68775.A0A5C3M5Z0"/>
<dbReference type="EMBL" id="ML213613">
    <property type="protein sequence ID" value="TFK36561.1"/>
    <property type="molecule type" value="Genomic_DNA"/>
</dbReference>
<keyword evidence="2" id="KW-1185">Reference proteome</keyword>
<protein>
    <submittedName>
        <fullName evidence="1">Uncharacterized protein</fullName>
    </submittedName>
</protein>
<dbReference type="AlphaFoldDB" id="A0A5C3M5Z0"/>